<dbReference type="GO" id="GO:0090729">
    <property type="term" value="F:toxin activity"/>
    <property type="evidence" value="ECO:0007669"/>
    <property type="project" value="UniProtKB-KW"/>
</dbReference>
<feature type="binding site" evidence="8">
    <location>
        <position position="6"/>
    </location>
    <ligand>
        <name>Mg(2+)</name>
        <dbReference type="ChEBI" id="CHEBI:18420"/>
    </ligand>
</feature>
<keyword evidence="8" id="KW-0800">Toxin</keyword>
<proteinExistence type="inferred from homology"/>
<evidence type="ECO:0000256" key="5">
    <source>
        <dbReference type="ARBA" id="ARBA00022801"/>
    </source>
</evidence>
<evidence type="ECO:0000256" key="3">
    <source>
        <dbReference type="ARBA" id="ARBA00022722"/>
    </source>
</evidence>
<dbReference type="Gene3D" id="3.40.50.1010">
    <property type="entry name" value="5'-nuclease"/>
    <property type="match status" value="1"/>
</dbReference>
<protein>
    <recommendedName>
        <fullName evidence="8">Ribonuclease VapC</fullName>
        <shortName evidence="8">RNase VapC</shortName>
        <ecNumber evidence="8">3.1.-.-</ecNumber>
    </recommendedName>
    <alternativeName>
        <fullName evidence="8">Toxin VapC</fullName>
    </alternativeName>
</protein>
<dbReference type="InterPro" id="IPR050556">
    <property type="entry name" value="Type_II_TA_system_RNase"/>
</dbReference>
<evidence type="ECO:0000256" key="4">
    <source>
        <dbReference type="ARBA" id="ARBA00022723"/>
    </source>
</evidence>
<keyword evidence="4 8" id="KW-0479">Metal-binding</keyword>
<comment type="similarity">
    <text evidence="7 8">Belongs to the PINc/VapC protein family.</text>
</comment>
<evidence type="ECO:0000313" key="10">
    <source>
        <dbReference type="EMBL" id="QHN40751.1"/>
    </source>
</evidence>
<evidence type="ECO:0000256" key="7">
    <source>
        <dbReference type="ARBA" id="ARBA00038093"/>
    </source>
</evidence>
<name>A0A857L0C8_9ACTN</name>
<dbReference type="GO" id="GO:0000287">
    <property type="term" value="F:magnesium ion binding"/>
    <property type="evidence" value="ECO:0007669"/>
    <property type="project" value="UniProtKB-UniRule"/>
</dbReference>
<dbReference type="InterPro" id="IPR022907">
    <property type="entry name" value="VapC_family"/>
</dbReference>
<evidence type="ECO:0000256" key="8">
    <source>
        <dbReference type="HAMAP-Rule" id="MF_00265"/>
    </source>
</evidence>
<comment type="cofactor">
    <cofactor evidence="1 8">
        <name>Mg(2+)</name>
        <dbReference type="ChEBI" id="CHEBI:18420"/>
    </cofactor>
</comment>
<dbReference type="Pfam" id="PF01850">
    <property type="entry name" value="PIN"/>
    <property type="match status" value="1"/>
</dbReference>
<sequence>MNYLLDTNVVSELRKPARRADKAVRSWIAARAPADLYLSAITLLEIELGIARLSRRDGTQSDRLRSWLENDLLDVFNGRILPVDVPVARHAGRLHVPDPRPERDALIAATATAHHMTVVTRNAADFEPMQVSVTNPWL</sequence>
<dbReference type="SUPFAM" id="SSF88723">
    <property type="entry name" value="PIN domain-like"/>
    <property type="match status" value="1"/>
</dbReference>
<keyword evidence="5 8" id="KW-0378">Hydrolase</keyword>
<evidence type="ECO:0000259" key="9">
    <source>
        <dbReference type="Pfam" id="PF01850"/>
    </source>
</evidence>
<accession>A0A857L0C8</accession>
<feature type="binding site" evidence="8">
    <location>
        <position position="104"/>
    </location>
    <ligand>
        <name>Mg(2+)</name>
        <dbReference type="ChEBI" id="CHEBI:18420"/>
    </ligand>
</feature>
<evidence type="ECO:0000256" key="1">
    <source>
        <dbReference type="ARBA" id="ARBA00001946"/>
    </source>
</evidence>
<dbReference type="EC" id="3.1.-.-" evidence="8"/>
<dbReference type="HAMAP" id="MF_00265">
    <property type="entry name" value="VapC_Nob1"/>
    <property type="match status" value="1"/>
</dbReference>
<dbReference type="PANTHER" id="PTHR33653:SF1">
    <property type="entry name" value="RIBONUCLEASE VAPC2"/>
    <property type="match status" value="1"/>
</dbReference>
<dbReference type="AlphaFoldDB" id="A0A857L0C8"/>
<dbReference type="InterPro" id="IPR002716">
    <property type="entry name" value="PIN_dom"/>
</dbReference>
<keyword evidence="3 8" id="KW-0540">Nuclease</keyword>
<comment type="function">
    <text evidence="8">Toxic component of a toxin-antitoxin (TA) system. An RNase.</text>
</comment>
<dbReference type="GO" id="GO:0004540">
    <property type="term" value="F:RNA nuclease activity"/>
    <property type="evidence" value="ECO:0007669"/>
    <property type="project" value="InterPro"/>
</dbReference>
<reference evidence="10" key="1">
    <citation type="journal article" date="2021" name="Nat. Microbiol.">
        <title>Cocultivation of an ultrasmall environmental parasitic bacterium with lytic ability against bacteria associated with wastewater foams.</title>
        <authorList>
            <person name="Batinovic S."/>
            <person name="Rose J.J.A."/>
            <person name="Ratcliffe J."/>
            <person name="Seviour R.J."/>
            <person name="Petrovski S."/>
        </authorList>
    </citation>
    <scope>NUCLEOTIDE SEQUENCE</scope>
    <source>
        <strain evidence="10">CON44</strain>
    </source>
</reference>
<dbReference type="CDD" id="cd18746">
    <property type="entry name" value="PIN_VapC4-5_FitB-like"/>
    <property type="match status" value="1"/>
</dbReference>
<keyword evidence="2 8" id="KW-1277">Toxin-antitoxin system</keyword>
<dbReference type="RefSeq" id="WP_005187631.1">
    <property type="nucleotide sequence ID" value="NZ_CP045804.1"/>
</dbReference>
<feature type="domain" description="PIN" evidence="9">
    <location>
        <begin position="3"/>
        <end position="123"/>
    </location>
</feature>
<organism evidence="10">
    <name type="scientific">Gordonia amarae</name>
    <dbReference type="NCBI Taxonomy" id="36821"/>
    <lineage>
        <taxon>Bacteria</taxon>
        <taxon>Bacillati</taxon>
        <taxon>Actinomycetota</taxon>
        <taxon>Actinomycetes</taxon>
        <taxon>Mycobacteriales</taxon>
        <taxon>Gordoniaceae</taxon>
        <taxon>Gordonia</taxon>
    </lineage>
</organism>
<dbReference type="GO" id="GO:0016787">
    <property type="term" value="F:hydrolase activity"/>
    <property type="evidence" value="ECO:0007669"/>
    <property type="project" value="UniProtKB-KW"/>
</dbReference>
<gene>
    <name evidence="8" type="primary">vapC</name>
    <name evidence="10" type="ORF">GII30_17780</name>
</gene>
<dbReference type="InterPro" id="IPR029060">
    <property type="entry name" value="PIN-like_dom_sf"/>
</dbReference>
<dbReference type="EMBL" id="CP045810">
    <property type="protein sequence ID" value="QHN40751.1"/>
    <property type="molecule type" value="Genomic_DNA"/>
</dbReference>
<dbReference type="PANTHER" id="PTHR33653">
    <property type="entry name" value="RIBONUCLEASE VAPC2"/>
    <property type="match status" value="1"/>
</dbReference>
<evidence type="ECO:0000256" key="6">
    <source>
        <dbReference type="ARBA" id="ARBA00022842"/>
    </source>
</evidence>
<evidence type="ECO:0000256" key="2">
    <source>
        <dbReference type="ARBA" id="ARBA00022649"/>
    </source>
</evidence>
<keyword evidence="6 8" id="KW-0460">Magnesium</keyword>